<dbReference type="RefSeq" id="WP_083312520.1">
    <property type="nucleotide sequence ID" value="NZ_RJPO01000001.1"/>
</dbReference>
<sequence length="125" mass="13906">MSTELKYGNDYPKSCPPSSAAPIEGDFYRLCATNPPTLNDFKTHVDLGLPFPSPKLCEAKALSFFTNLDSIDRMQKRFPRLKNKIAVLVSVSSEHGVSVLSGDHLNLWEYQGVNFLQKEGGVENE</sequence>
<dbReference type="AlphaFoldDB" id="A0A3R9M3G4"/>
<evidence type="ECO:0000313" key="1">
    <source>
        <dbReference type="EMBL" id="RSJ87919.1"/>
    </source>
</evidence>
<accession>A0A3R9M3G4</accession>
<proteinExistence type="predicted"/>
<dbReference type="EMBL" id="RJPQ01000001">
    <property type="protein sequence ID" value="RSJ87919.1"/>
    <property type="molecule type" value="Genomic_DNA"/>
</dbReference>
<gene>
    <name evidence="1" type="ORF">D8794_00825</name>
</gene>
<comment type="caution">
    <text evidence="1">The sequence shown here is derived from an EMBL/GenBank/DDBJ whole genome shotgun (WGS) entry which is preliminary data.</text>
</comment>
<evidence type="ECO:0000313" key="2">
    <source>
        <dbReference type="Proteomes" id="UP000277890"/>
    </source>
</evidence>
<protein>
    <submittedName>
        <fullName evidence="1">Uncharacterized protein</fullName>
    </submittedName>
</protein>
<name>A0A3R9M3G4_STRCR</name>
<organism evidence="1 2">
    <name type="scientific">Streptococcus cristatus</name>
    <dbReference type="NCBI Taxonomy" id="45634"/>
    <lineage>
        <taxon>Bacteria</taxon>
        <taxon>Bacillati</taxon>
        <taxon>Bacillota</taxon>
        <taxon>Bacilli</taxon>
        <taxon>Lactobacillales</taxon>
        <taxon>Streptococcaceae</taxon>
        <taxon>Streptococcus</taxon>
    </lineage>
</organism>
<dbReference type="Proteomes" id="UP000277890">
    <property type="component" value="Unassembled WGS sequence"/>
</dbReference>
<reference evidence="1 2" key="1">
    <citation type="submission" date="2018-11" db="EMBL/GenBank/DDBJ databases">
        <title>Species Designations Belie Phenotypic and Genotypic Heterogeneity in Oral Streptococci.</title>
        <authorList>
            <person name="Velsko I."/>
        </authorList>
    </citation>
    <scope>NUCLEOTIDE SEQUENCE [LARGE SCALE GENOMIC DNA]</scope>
    <source>
        <strain evidence="1 2">A54</strain>
    </source>
</reference>